<dbReference type="Proteomes" id="UP001597101">
    <property type="component" value="Unassembled WGS sequence"/>
</dbReference>
<dbReference type="RefSeq" id="WP_377212210.1">
    <property type="nucleotide sequence ID" value="NZ_JBHTJV010000005.1"/>
</dbReference>
<dbReference type="EMBL" id="JBHTJV010000005">
    <property type="protein sequence ID" value="MFD0916353.1"/>
    <property type="molecule type" value="Genomic_DNA"/>
</dbReference>
<dbReference type="PANTHER" id="PTHR48078:SF6">
    <property type="entry name" value="L-THREONINE DEHYDRATASE CATABOLIC TDCB"/>
    <property type="match status" value="1"/>
</dbReference>
<evidence type="ECO:0000256" key="2">
    <source>
        <dbReference type="ARBA" id="ARBA00022898"/>
    </source>
</evidence>
<comment type="cofactor">
    <cofactor evidence="1">
        <name>pyridoxal 5'-phosphate</name>
        <dbReference type="ChEBI" id="CHEBI:597326"/>
    </cofactor>
</comment>
<dbReference type="InterPro" id="IPR050147">
    <property type="entry name" value="Ser/Thr_Dehydratase"/>
</dbReference>
<dbReference type="PANTHER" id="PTHR48078">
    <property type="entry name" value="THREONINE DEHYDRATASE, MITOCHONDRIAL-RELATED"/>
    <property type="match status" value="1"/>
</dbReference>
<protein>
    <submittedName>
        <fullName evidence="5">Threonine/serine dehydratase</fullName>
    </submittedName>
</protein>
<keyword evidence="3" id="KW-0456">Lyase</keyword>
<dbReference type="CDD" id="cd01562">
    <property type="entry name" value="Thr-dehyd"/>
    <property type="match status" value="1"/>
</dbReference>
<keyword evidence="6" id="KW-1185">Reference proteome</keyword>
<comment type="caution">
    <text evidence="5">The sequence shown here is derived from an EMBL/GenBank/DDBJ whole genome shotgun (WGS) entry which is preliminary data.</text>
</comment>
<dbReference type="InterPro" id="IPR001926">
    <property type="entry name" value="TrpB-like_PALP"/>
</dbReference>
<keyword evidence="2" id="KW-0663">Pyridoxal phosphate</keyword>
<dbReference type="Gene3D" id="3.40.50.1100">
    <property type="match status" value="2"/>
</dbReference>
<feature type="domain" description="Tryptophan synthase beta chain-like PALP" evidence="4">
    <location>
        <begin position="24"/>
        <end position="310"/>
    </location>
</feature>
<dbReference type="Pfam" id="PF00291">
    <property type="entry name" value="PALP"/>
    <property type="match status" value="1"/>
</dbReference>
<sequence>MTTAPTLTEIEAASEQLAGRIVATPTLTLNSDRLRSALPDDASVVMKMELFQQAGSFKSRGVLLAIDAMDDAARAAGVTAVSAGNHALAVSWGAQAAALSAKVVMPKTADPVRVEGCKALGAEVLLCENVGDAFKEMQRLVDEEGRTMLHPFESPYMTLGAATCGLELARSVAHLDIAIIPVGGGGLISGMAHAIKLIHPNCEIIGVEPLGADSMFRSFEKGEAVHLDGVNTMADSLGAPMAMPETFALTKANVARIERLEESAFPPAMRLLYDSLKIVAEPACAASFAALMGPLRGALEGKSVAIIACGSNIGLEKYARLSELGV</sequence>
<evidence type="ECO:0000256" key="1">
    <source>
        <dbReference type="ARBA" id="ARBA00001933"/>
    </source>
</evidence>
<dbReference type="SUPFAM" id="SSF53686">
    <property type="entry name" value="Tryptophan synthase beta subunit-like PLP-dependent enzymes"/>
    <property type="match status" value="1"/>
</dbReference>
<dbReference type="InterPro" id="IPR036052">
    <property type="entry name" value="TrpB-like_PALP_sf"/>
</dbReference>
<reference evidence="6" key="1">
    <citation type="journal article" date="2019" name="Int. J. Syst. Evol. Microbiol.">
        <title>The Global Catalogue of Microorganisms (GCM) 10K type strain sequencing project: providing services to taxonomists for standard genome sequencing and annotation.</title>
        <authorList>
            <consortium name="The Broad Institute Genomics Platform"/>
            <consortium name="The Broad Institute Genome Sequencing Center for Infectious Disease"/>
            <person name="Wu L."/>
            <person name="Ma J."/>
        </authorList>
    </citation>
    <scope>NUCLEOTIDE SEQUENCE [LARGE SCALE GENOMIC DNA]</scope>
    <source>
        <strain evidence="6">CCUG 60023</strain>
    </source>
</reference>
<evidence type="ECO:0000313" key="6">
    <source>
        <dbReference type="Proteomes" id="UP001597101"/>
    </source>
</evidence>
<proteinExistence type="predicted"/>
<evidence type="ECO:0000256" key="3">
    <source>
        <dbReference type="ARBA" id="ARBA00023239"/>
    </source>
</evidence>
<accession>A0ABW3FFU3</accession>
<evidence type="ECO:0000313" key="5">
    <source>
        <dbReference type="EMBL" id="MFD0916353.1"/>
    </source>
</evidence>
<evidence type="ECO:0000259" key="4">
    <source>
        <dbReference type="Pfam" id="PF00291"/>
    </source>
</evidence>
<name>A0ABW3FFU3_9HYPH</name>
<gene>
    <name evidence="5" type="ORF">ACFQ14_08045</name>
</gene>
<organism evidence="5 6">
    <name type="scientific">Pseudahrensia aquimaris</name>
    <dbReference type="NCBI Taxonomy" id="744461"/>
    <lineage>
        <taxon>Bacteria</taxon>
        <taxon>Pseudomonadati</taxon>
        <taxon>Pseudomonadota</taxon>
        <taxon>Alphaproteobacteria</taxon>
        <taxon>Hyphomicrobiales</taxon>
        <taxon>Ahrensiaceae</taxon>
        <taxon>Pseudahrensia</taxon>
    </lineage>
</organism>